<reference evidence="3" key="1">
    <citation type="submission" date="2016-04" db="UniProtKB">
        <authorList>
            <consortium name="WormBaseParasite"/>
        </authorList>
    </citation>
    <scope>IDENTIFICATION</scope>
</reference>
<dbReference type="EMBL" id="UZAF01020264">
    <property type="protein sequence ID" value="VDO68121.1"/>
    <property type="molecule type" value="Genomic_DNA"/>
</dbReference>
<proteinExistence type="predicted"/>
<evidence type="ECO:0000313" key="2">
    <source>
        <dbReference type="Proteomes" id="UP000268014"/>
    </source>
</evidence>
<dbReference type="WBParaSite" id="HPLM_0001798901-mRNA-1">
    <property type="protein sequence ID" value="HPLM_0001798901-mRNA-1"/>
    <property type="gene ID" value="HPLM_0001798901"/>
</dbReference>
<dbReference type="Proteomes" id="UP000268014">
    <property type="component" value="Unassembled WGS sequence"/>
</dbReference>
<gene>
    <name evidence="1" type="ORF">HPLM_LOCUS17981</name>
</gene>
<dbReference type="AlphaFoldDB" id="A0A158QRR5"/>
<reference evidence="1 2" key="2">
    <citation type="submission" date="2018-11" db="EMBL/GenBank/DDBJ databases">
        <authorList>
            <consortium name="Pathogen Informatics"/>
        </authorList>
    </citation>
    <scope>NUCLEOTIDE SEQUENCE [LARGE SCALE GENOMIC DNA]</scope>
    <source>
        <strain evidence="1 2">MHpl1</strain>
    </source>
</reference>
<evidence type="ECO:0000313" key="1">
    <source>
        <dbReference type="EMBL" id="VDO68121.1"/>
    </source>
</evidence>
<dbReference type="OrthoDB" id="5864948at2759"/>
<dbReference type="STRING" id="6290.A0A158QRR5"/>
<name>A0A158QRR5_HAEPC</name>
<evidence type="ECO:0000313" key="3">
    <source>
        <dbReference type="WBParaSite" id="HPLM_0001798901-mRNA-1"/>
    </source>
</evidence>
<accession>A0A158QRR5</accession>
<keyword evidence="2" id="KW-1185">Reference proteome</keyword>
<organism evidence="3">
    <name type="scientific">Haemonchus placei</name>
    <name type="common">Barber's pole worm</name>
    <dbReference type="NCBI Taxonomy" id="6290"/>
    <lineage>
        <taxon>Eukaryota</taxon>
        <taxon>Metazoa</taxon>
        <taxon>Ecdysozoa</taxon>
        <taxon>Nematoda</taxon>
        <taxon>Chromadorea</taxon>
        <taxon>Rhabditida</taxon>
        <taxon>Rhabditina</taxon>
        <taxon>Rhabditomorpha</taxon>
        <taxon>Strongyloidea</taxon>
        <taxon>Trichostrongylidae</taxon>
        <taxon>Haemonchus</taxon>
    </lineage>
</organism>
<protein>
    <submittedName>
        <fullName evidence="3">RING-type domain-containing protein</fullName>
    </submittedName>
</protein>
<sequence length="453" mass="51923">MIMMFSNVCKYAFDDVKMKDTDTHVSGGALSHVETALMLFKFAWTADIPQMLCVTRRIKLFVTNDVVNLVSLVPRPVSQVVSIRSAEKVIAARCYEVCDVRPCEQPCTLRLPCGHGCLGMCGEDCPRLCGTCNKQAYVNMVEESLGAKATMTKIRRIIEVERCRHIFLVEVLDKHMKIAQDQSKALLCPHPSCHQPIIRIQRYAKLIKKKNLECYNQKIQVQGDIPRNTVIGAMSKCMNRLIAEQKEIFKILSNRRVSHRDLYVDVRNLLTDAHRSISKERLVKLELCDFWRDYSRCLVLVSRLMQLLVNAMPLKKSLKNLFELFHEVLPQGAREAFVNEMRQLCDWLSNYGKTRLSGVVVPRARYLAIRSIFFSDMMEFGKLCRLQDKDLPNEAAAKLIQNCIQQFLAATPDRNYLELLDNFEDALVSTLKEMGIVGKFNNRTQAGFELPDF</sequence>